<accession>A0A9D4CZK4</accession>
<organism evidence="1 2">
    <name type="scientific">Dreissena polymorpha</name>
    <name type="common">Zebra mussel</name>
    <name type="synonym">Mytilus polymorpha</name>
    <dbReference type="NCBI Taxonomy" id="45954"/>
    <lineage>
        <taxon>Eukaryota</taxon>
        <taxon>Metazoa</taxon>
        <taxon>Spiralia</taxon>
        <taxon>Lophotrochozoa</taxon>
        <taxon>Mollusca</taxon>
        <taxon>Bivalvia</taxon>
        <taxon>Autobranchia</taxon>
        <taxon>Heteroconchia</taxon>
        <taxon>Euheterodonta</taxon>
        <taxon>Imparidentia</taxon>
        <taxon>Neoheterodontei</taxon>
        <taxon>Myida</taxon>
        <taxon>Dreissenoidea</taxon>
        <taxon>Dreissenidae</taxon>
        <taxon>Dreissena</taxon>
    </lineage>
</organism>
<dbReference type="AlphaFoldDB" id="A0A9D4CZK4"/>
<reference evidence="1" key="2">
    <citation type="submission" date="2020-11" db="EMBL/GenBank/DDBJ databases">
        <authorList>
            <person name="McCartney M.A."/>
            <person name="Auch B."/>
            <person name="Kono T."/>
            <person name="Mallez S."/>
            <person name="Becker A."/>
            <person name="Gohl D.M."/>
            <person name="Silverstein K.A.T."/>
            <person name="Koren S."/>
            <person name="Bechman K.B."/>
            <person name="Herman A."/>
            <person name="Abrahante J.E."/>
            <person name="Garbe J."/>
        </authorList>
    </citation>
    <scope>NUCLEOTIDE SEQUENCE</scope>
    <source>
        <strain evidence="1">Duluth1</strain>
        <tissue evidence="1">Whole animal</tissue>
    </source>
</reference>
<gene>
    <name evidence="1" type="ORF">DPMN_041573</name>
</gene>
<dbReference type="Proteomes" id="UP000828390">
    <property type="component" value="Unassembled WGS sequence"/>
</dbReference>
<dbReference type="EMBL" id="JAIWYP010000011">
    <property type="protein sequence ID" value="KAH3735111.1"/>
    <property type="molecule type" value="Genomic_DNA"/>
</dbReference>
<evidence type="ECO:0000313" key="2">
    <source>
        <dbReference type="Proteomes" id="UP000828390"/>
    </source>
</evidence>
<comment type="caution">
    <text evidence="1">The sequence shown here is derived from an EMBL/GenBank/DDBJ whole genome shotgun (WGS) entry which is preliminary data.</text>
</comment>
<evidence type="ECO:0000313" key="1">
    <source>
        <dbReference type="EMBL" id="KAH3735111.1"/>
    </source>
</evidence>
<name>A0A9D4CZK4_DREPO</name>
<keyword evidence="2" id="KW-1185">Reference proteome</keyword>
<sequence length="91" mass="10589">MRTQPFRNVLFTDPKARPQFTVDTNVIIGNNLNAVDGRKIVVERDVESNPASEKLWEHTSDIERKSKKFSHQKKQTMEHLKPIFPWSNVSV</sequence>
<reference evidence="1" key="1">
    <citation type="journal article" date="2019" name="bioRxiv">
        <title>The Genome of the Zebra Mussel, Dreissena polymorpha: A Resource for Invasive Species Research.</title>
        <authorList>
            <person name="McCartney M.A."/>
            <person name="Auch B."/>
            <person name="Kono T."/>
            <person name="Mallez S."/>
            <person name="Zhang Y."/>
            <person name="Obille A."/>
            <person name="Becker A."/>
            <person name="Abrahante J.E."/>
            <person name="Garbe J."/>
            <person name="Badalamenti J.P."/>
            <person name="Herman A."/>
            <person name="Mangelson H."/>
            <person name="Liachko I."/>
            <person name="Sullivan S."/>
            <person name="Sone E.D."/>
            <person name="Koren S."/>
            <person name="Silverstein K.A.T."/>
            <person name="Beckman K.B."/>
            <person name="Gohl D.M."/>
        </authorList>
    </citation>
    <scope>NUCLEOTIDE SEQUENCE</scope>
    <source>
        <strain evidence="1">Duluth1</strain>
        <tissue evidence="1">Whole animal</tissue>
    </source>
</reference>
<proteinExistence type="predicted"/>
<protein>
    <submittedName>
        <fullName evidence="1">Uncharacterized protein</fullName>
    </submittedName>
</protein>